<evidence type="ECO:0000256" key="3">
    <source>
        <dbReference type="ARBA" id="ARBA00023285"/>
    </source>
</evidence>
<accession>A0ABU6C8W5</accession>
<keyword evidence="5" id="KW-1185">Reference proteome</keyword>
<dbReference type="InterPro" id="IPR016176">
    <property type="entry name" value="Cbl-dep_enz_cat"/>
</dbReference>
<dbReference type="RefSeq" id="WP_324767591.1">
    <property type="nucleotide sequence ID" value="NZ_BAAATS010000039.1"/>
</dbReference>
<dbReference type="SUPFAM" id="SSF51703">
    <property type="entry name" value="Cobalamin (vitamin B12)-dependent enzymes"/>
    <property type="match status" value="1"/>
</dbReference>
<organism evidence="4 5">
    <name type="scientific">Streptomyces kunmingensis</name>
    <dbReference type="NCBI Taxonomy" id="68225"/>
    <lineage>
        <taxon>Bacteria</taxon>
        <taxon>Bacillati</taxon>
        <taxon>Actinomycetota</taxon>
        <taxon>Actinomycetes</taxon>
        <taxon>Kitasatosporales</taxon>
        <taxon>Streptomycetaceae</taxon>
        <taxon>Streptomyces</taxon>
    </lineage>
</organism>
<evidence type="ECO:0000256" key="2">
    <source>
        <dbReference type="ARBA" id="ARBA00023235"/>
    </source>
</evidence>
<dbReference type="Pfam" id="PF06368">
    <property type="entry name" value="Met_asp_mut_E"/>
    <property type="match status" value="1"/>
</dbReference>
<comment type="caution">
    <text evidence="4">The sequence shown here is derived from an EMBL/GenBank/DDBJ whole genome shotgun (WGS) entry which is preliminary data.</text>
</comment>
<evidence type="ECO:0000313" key="4">
    <source>
        <dbReference type="EMBL" id="MEB3960496.1"/>
    </source>
</evidence>
<name>A0ABU6C8W5_9ACTN</name>
<reference evidence="4 5" key="1">
    <citation type="submission" date="2022-10" db="EMBL/GenBank/DDBJ databases">
        <authorList>
            <person name="Xie J."/>
            <person name="Shen N."/>
        </authorList>
    </citation>
    <scope>NUCLEOTIDE SEQUENCE [LARGE SCALE GENOMIC DNA]</scope>
    <source>
        <strain evidence="4 5">DSM 41681</strain>
    </source>
</reference>
<protein>
    <submittedName>
        <fullName evidence="4">Methylaspartate mutase</fullName>
    </submittedName>
</protein>
<evidence type="ECO:0000313" key="5">
    <source>
        <dbReference type="Proteomes" id="UP001352223"/>
    </source>
</evidence>
<keyword evidence="2" id="KW-0413">Isomerase</keyword>
<keyword evidence="1" id="KW-0846">Cobalamin</keyword>
<gene>
    <name evidence="4" type="ORF">OKJ48_09585</name>
</gene>
<sequence length="437" mass="45962">MPPADPASVGARPLTGPAPGGAFHRFMDAAARSGTLVVQPRMGFADPARMRAGLLATRDADATTVGTLTLDSFTRVGDYAAAARAAAQGHPLNGYPLVSMPVATTTGLLDGVRGEDFPVQVRHGSAQPGRIVEALIDAGLDATEGGPVSYCLPYGRTPLATSVRAWRDACHTLAALRASGVEPHLESFGGCMLGQLCPPSLLIALSVLEGMFFRQNGLRSISLSYAQQTNAVQDEEAVHALRALAAEHLPDTSWHVVVYVYMGVYPETRPGALALVADAARLAVRTGAARLIVKTAAEAARIPSIAENVTALETATSAAHSARRTAPPPSTGIEEEARALVRAVLGLHDDLGQALIRAFARGYLDVPFCLHPDNAGRTRSIISEQGRLEWSDTGSLPLGPTATVHRSRRLTSSGLMRALQHVKTRYDGPADSLARAS</sequence>
<dbReference type="InterPro" id="IPR006396">
    <property type="entry name" value="Glu_mut_E"/>
</dbReference>
<dbReference type="Gene3D" id="3.20.20.240">
    <property type="entry name" value="Methylmalonyl-CoA mutase"/>
    <property type="match status" value="1"/>
</dbReference>
<dbReference type="PIRSF" id="PIRSF001495">
    <property type="entry name" value="Met_asp_mut_epsi"/>
    <property type="match status" value="1"/>
</dbReference>
<proteinExistence type="predicted"/>
<dbReference type="Proteomes" id="UP001352223">
    <property type="component" value="Unassembled WGS sequence"/>
</dbReference>
<evidence type="ECO:0000256" key="1">
    <source>
        <dbReference type="ARBA" id="ARBA00022628"/>
    </source>
</evidence>
<keyword evidence="3" id="KW-0170">Cobalt</keyword>
<dbReference type="EMBL" id="JAOZYB010000052">
    <property type="protein sequence ID" value="MEB3960496.1"/>
    <property type="molecule type" value="Genomic_DNA"/>
</dbReference>